<evidence type="ECO:0000313" key="3">
    <source>
        <dbReference type="Proteomes" id="UP000005156"/>
    </source>
</evidence>
<feature type="region of interest" description="Disordered" evidence="1">
    <location>
        <begin position="74"/>
        <end position="101"/>
    </location>
</feature>
<organism evidence="2 3">
    <name type="scientific">Parasutterella excrementihominis YIT 11859</name>
    <dbReference type="NCBI Taxonomy" id="762966"/>
    <lineage>
        <taxon>Bacteria</taxon>
        <taxon>Pseudomonadati</taxon>
        <taxon>Pseudomonadota</taxon>
        <taxon>Betaproteobacteria</taxon>
        <taxon>Burkholderiales</taxon>
        <taxon>Sutterellaceae</taxon>
        <taxon>Parasutterella</taxon>
    </lineage>
</organism>
<dbReference type="EMBL" id="AFBP01000101">
    <property type="protein sequence ID" value="EGG50095.1"/>
    <property type="molecule type" value="Genomic_DNA"/>
</dbReference>
<dbReference type="Proteomes" id="UP000005156">
    <property type="component" value="Unassembled WGS sequence"/>
</dbReference>
<protein>
    <submittedName>
        <fullName evidence="2">Uncharacterized protein</fullName>
    </submittedName>
</protein>
<evidence type="ECO:0000313" key="2">
    <source>
        <dbReference type="EMBL" id="EGG50095.1"/>
    </source>
</evidence>
<name>F3QNZ7_9BURK</name>
<gene>
    <name evidence="2" type="ORF">HMPREF9439_02688</name>
</gene>
<feature type="compositionally biased region" description="Polar residues" evidence="1">
    <location>
        <begin position="74"/>
        <end position="83"/>
    </location>
</feature>
<dbReference type="HOGENOM" id="CLU_2288821_0_0_4"/>
<dbReference type="AlphaFoldDB" id="F3QNZ7"/>
<accession>F3QNZ7</accession>
<comment type="caution">
    <text evidence="2">The sequence shown here is derived from an EMBL/GenBank/DDBJ whole genome shotgun (WGS) entry which is preliminary data.</text>
</comment>
<keyword evidence="3" id="KW-1185">Reference proteome</keyword>
<proteinExistence type="predicted"/>
<sequence>MNNMKVLHNGSGLDKLIKNSPLSAKAPFIRKHSALAVAACLIFPLNDAIANIEGYNFPFSEAYLVFVDNEQDVTSNSNDPNDVSNRENRPLFFGQKTAPIL</sequence>
<reference evidence="2 3" key="1">
    <citation type="submission" date="2011-02" db="EMBL/GenBank/DDBJ databases">
        <authorList>
            <person name="Weinstock G."/>
            <person name="Sodergren E."/>
            <person name="Clifton S."/>
            <person name="Fulton L."/>
            <person name="Fulton B."/>
            <person name="Courtney L."/>
            <person name="Fronick C."/>
            <person name="Harrison M."/>
            <person name="Strong C."/>
            <person name="Farmer C."/>
            <person name="Delahaunty K."/>
            <person name="Markovic C."/>
            <person name="Hall O."/>
            <person name="Minx P."/>
            <person name="Tomlinson C."/>
            <person name="Mitreva M."/>
            <person name="Hou S."/>
            <person name="Chen J."/>
            <person name="Wollam A."/>
            <person name="Pepin K.H."/>
            <person name="Johnson M."/>
            <person name="Bhonagiri V."/>
            <person name="Zhang X."/>
            <person name="Suruliraj S."/>
            <person name="Warren W."/>
            <person name="Chinwalla A."/>
            <person name="Mardis E.R."/>
            <person name="Wilson R.K."/>
        </authorList>
    </citation>
    <scope>NUCLEOTIDE SEQUENCE [LARGE SCALE GENOMIC DNA]</scope>
    <source>
        <strain evidence="2 3">YIT 11859</strain>
    </source>
</reference>
<evidence type="ECO:0000256" key="1">
    <source>
        <dbReference type="SAM" id="MobiDB-lite"/>
    </source>
</evidence>